<reference evidence="3" key="1">
    <citation type="submission" date="2025-08" db="UniProtKB">
        <authorList>
            <consortium name="RefSeq"/>
        </authorList>
    </citation>
    <scope>IDENTIFICATION</scope>
    <source>
        <strain evidence="3">15085-1641.00</strain>
        <tissue evidence="3">Whole body</tissue>
    </source>
</reference>
<evidence type="ECO:0000313" key="2">
    <source>
        <dbReference type="Proteomes" id="UP000504633"/>
    </source>
</evidence>
<dbReference type="Pfam" id="PF00536">
    <property type="entry name" value="SAM_1"/>
    <property type="match status" value="1"/>
</dbReference>
<dbReference type="AlphaFoldDB" id="A0A6J1LQE9"/>
<dbReference type="PANTHER" id="PTHR12301">
    <property type="entry name" value="SAM-DOMAIN, SH3 AND NUCLEAR LOCALIZATION SIGNALS PROTEIN RELATED"/>
    <property type="match status" value="1"/>
</dbReference>
<dbReference type="GeneID" id="111597759"/>
<dbReference type="Gene3D" id="1.10.150.50">
    <property type="entry name" value="Transcription Factor, Ets-1"/>
    <property type="match status" value="1"/>
</dbReference>
<proteinExistence type="predicted"/>
<evidence type="ECO:0000259" key="1">
    <source>
        <dbReference type="PROSITE" id="PS50105"/>
    </source>
</evidence>
<dbReference type="OrthoDB" id="7862313at2759"/>
<evidence type="ECO:0000313" key="3">
    <source>
        <dbReference type="RefSeq" id="XP_023168381.1"/>
    </source>
</evidence>
<dbReference type="InterPro" id="IPR051725">
    <property type="entry name" value="SAM-SH3_domain_protein"/>
</dbReference>
<dbReference type="InterPro" id="IPR013761">
    <property type="entry name" value="SAM/pointed_sf"/>
</dbReference>
<accession>A0A6J1LQE9</accession>
<name>A0A6J1LQE9_DROHY</name>
<protein>
    <submittedName>
        <fullName evidence="3">Uncharacterized protein LOC111597759</fullName>
    </submittedName>
</protein>
<dbReference type="KEGG" id="dhe:111597759"/>
<keyword evidence="2" id="KW-1185">Reference proteome</keyword>
<dbReference type="InterPro" id="IPR001660">
    <property type="entry name" value="SAM"/>
</dbReference>
<feature type="domain" description="SAM" evidence="1">
    <location>
        <begin position="14"/>
        <end position="78"/>
    </location>
</feature>
<dbReference type="PROSITE" id="PS50105">
    <property type="entry name" value="SAM_DOMAIN"/>
    <property type="match status" value="1"/>
</dbReference>
<organism evidence="2 3">
    <name type="scientific">Drosophila hydei</name>
    <name type="common">Fruit fly</name>
    <dbReference type="NCBI Taxonomy" id="7224"/>
    <lineage>
        <taxon>Eukaryota</taxon>
        <taxon>Metazoa</taxon>
        <taxon>Ecdysozoa</taxon>
        <taxon>Arthropoda</taxon>
        <taxon>Hexapoda</taxon>
        <taxon>Insecta</taxon>
        <taxon>Pterygota</taxon>
        <taxon>Neoptera</taxon>
        <taxon>Endopterygota</taxon>
        <taxon>Diptera</taxon>
        <taxon>Brachycera</taxon>
        <taxon>Muscomorpha</taxon>
        <taxon>Ephydroidea</taxon>
        <taxon>Drosophilidae</taxon>
        <taxon>Drosophila</taxon>
    </lineage>
</organism>
<sequence>MLLPFLNYSKSSEMCTKKVREWLVLLTMEKYVRCFTERGYITIAQCKQILTSDLILLGIDDPNHRHLLLTGVQLLINSPKLFTCPEPCELHLTGADQNLTEDFLDTCQIDLQAVDTSFSSLPRTKRERKLRVKKVKDKQCAVNITANFTCVACPHLQFGQLFELDQHISDLKQSDDPSASEHKYGDLISNVQEATPIVLME</sequence>
<dbReference type="PANTHER" id="PTHR12301:SF8">
    <property type="entry name" value="STERILE ALPHA MOTIF DOMAIN-CONTAINING PROTEIN 5"/>
    <property type="match status" value="1"/>
</dbReference>
<dbReference type="OMA" id="LTMEKYV"/>
<dbReference type="RefSeq" id="XP_023168381.1">
    <property type="nucleotide sequence ID" value="XM_023312613.1"/>
</dbReference>
<gene>
    <name evidence="3" type="primary">LOC111597759</name>
</gene>
<dbReference type="Proteomes" id="UP000504633">
    <property type="component" value="Unplaced"/>
</dbReference>
<dbReference type="SUPFAM" id="SSF47769">
    <property type="entry name" value="SAM/Pointed domain"/>
    <property type="match status" value="1"/>
</dbReference>